<feature type="transmembrane region" description="Helical" evidence="2">
    <location>
        <begin position="62"/>
        <end position="81"/>
    </location>
</feature>
<name>A0A840IH71_9ACTN</name>
<keyword evidence="5" id="KW-1185">Reference proteome</keyword>
<sequence length="140" mass="14978">MHRFVALIAVVAALAALPAAALAQDNPFLPDSGQQTPRQNTPPPPAPVEEDRGDDGDLGPGVAIGVGVIVVALIAGIWIAISRDARGAAPDRRRQHTARTEPDADLRATPGSRGRHATRARRGRKPSKQEQKRRKRGRAR</sequence>
<accession>A0A840IH71</accession>
<protein>
    <submittedName>
        <fullName evidence="4">Uncharacterized protein</fullName>
    </submittedName>
</protein>
<keyword evidence="2" id="KW-0472">Membrane</keyword>
<feature type="region of interest" description="Disordered" evidence="1">
    <location>
        <begin position="26"/>
        <end position="59"/>
    </location>
</feature>
<dbReference type="EMBL" id="JACHNU010000003">
    <property type="protein sequence ID" value="MBB4663300.1"/>
    <property type="molecule type" value="Genomic_DNA"/>
</dbReference>
<comment type="caution">
    <text evidence="4">The sequence shown here is derived from an EMBL/GenBank/DDBJ whole genome shotgun (WGS) entry which is preliminary data.</text>
</comment>
<organism evidence="4 5">
    <name type="scientific">Conexibacter arvalis</name>
    <dbReference type="NCBI Taxonomy" id="912552"/>
    <lineage>
        <taxon>Bacteria</taxon>
        <taxon>Bacillati</taxon>
        <taxon>Actinomycetota</taxon>
        <taxon>Thermoleophilia</taxon>
        <taxon>Solirubrobacterales</taxon>
        <taxon>Conexibacteraceae</taxon>
        <taxon>Conexibacter</taxon>
    </lineage>
</organism>
<feature type="compositionally biased region" description="Basic residues" evidence="1">
    <location>
        <begin position="113"/>
        <end position="140"/>
    </location>
</feature>
<feature type="chain" id="PRO_5032553166" evidence="3">
    <location>
        <begin position="24"/>
        <end position="140"/>
    </location>
</feature>
<feature type="signal peptide" evidence="3">
    <location>
        <begin position="1"/>
        <end position="23"/>
    </location>
</feature>
<feature type="region of interest" description="Disordered" evidence="1">
    <location>
        <begin position="85"/>
        <end position="140"/>
    </location>
</feature>
<evidence type="ECO:0000256" key="2">
    <source>
        <dbReference type="SAM" id="Phobius"/>
    </source>
</evidence>
<gene>
    <name evidence="4" type="ORF">BDZ31_002889</name>
</gene>
<keyword evidence="2" id="KW-0812">Transmembrane</keyword>
<feature type="compositionally biased region" description="Basic and acidic residues" evidence="1">
    <location>
        <begin position="85"/>
        <end position="106"/>
    </location>
</feature>
<evidence type="ECO:0000313" key="5">
    <source>
        <dbReference type="Proteomes" id="UP000585272"/>
    </source>
</evidence>
<dbReference type="RefSeq" id="WP_183343021.1">
    <property type="nucleotide sequence ID" value="NZ_JACHNU010000003.1"/>
</dbReference>
<evidence type="ECO:0000256" key="1">
    <source>
        <dbReference type="SAM" id="MobiDB-lite"/>
    </source>
</evidence>
<evidence type="ECO:0000313" key="4">
    <source>
        <dbReference type="EMBL" id="MBB4663300.1"/>
    </source>
</evidence>
<dbReference type="Proteomes" id="UP000585272">
    <property type="component" value="Unassembled WGS sequence"/>
</dbReference>
<evidence type="ECO:0000256" key="3">
    <source>
        <dbReference type="SAM" id="SignalP"/>
    </source>
</evidence>
<reference evidence="4 5" key="1">
    <citation type="submission" date="2020-08" db="EMBL/GenBank/DDBJ databases">
        <title>Genomic Encyclopedia of Archaeal and Bacterial Type Strains, Phase II (KMG-II): from individual species to whole genera.</title>
        <authorList>
            <person name="Goeker M."/>
        </authorList>
    </citation>
    <scope>NUCLEOTIDE SEQUENCE [LARGE SCALE GENOMIC DNA]</scope>
    <source>
        <strain evidence="4 5">DSM 23288</strain>
    </source>
</reference>
<proteinExistence type="predicted"/>
<keyword evidence="2" id="KW-1133">Transmembrane helix</keyword>
<dbReference type="AlphaFoldDB" id="A0A840IH71"/>
<keyword evidence="3" id="KW-0732">Signal</keyword>